<dbReference type="Proteomes" id="UP000391919">
    <property type="component" value="Unassembled WGS sequence"/>
</dbReference>
<reference evidence="2 3" key="1">
    <citation type="submission" date="2019-09" db="EMBL/GenBank/DDBJ databases">
        <title>Draft genome sequence of Bacillus sp. JC-7.</title>
        <authorList>
            <person name="Tanaka N."/>
            <person name="Shiwa Y."/>
            <person name="Fujita N."/>
            <person name="Tanasupawat S."/>
        </authorList>
    </citation>
    <scope>NUCLEOTIDE SEQUENCE [LARGE SCALE GENOMIC DNA]</scope>
    <source>
        <strain evidence="2 3">JC-7</strain>
    </source>
</reference>
<keyword evidence="3" id="KW-1185">Reference proteome</keyword>
<proteinExistence type="predicted"/>
<feature type="coiled-coil region" evidence="1">
    <location>
        <begin position="10"/>
        <end position="37"/>
    </location>
</feature>
<protein>
    <submittedName>
        <fullName evidence="2">Uncharacterized protein</fullName>
    </submittedName>
</protein>
<gene>
    <name evidence="2" type="ORF">BpJC7_32300</name>
</gene>
<sequence>MEAARKSIGIKFAKREIDCLLEQYELYNQQISQLESLVEDLPGPGK</sequence>
<accession>A0A5J4JNG6</accession>
<keyword evidence="1" id="KW-0175">Coiled coil</keyword>
<dbReference type="AlphaFoldDB" id="A0A5J4JNG6"/>
<evidence type="ECO:0000313" key="2">
    <source>
        <dbReference type="EMBL" id="GER71927.1"/>
    </source>
</evidence>
<comment type="caution">
    <text evidence="2">The sequence shown here is derived from an EMBL/GenBank/DDBJ whole genome shotgun (WGS) entry which is preliminary data.</text>
</comment>
<dbReference type="EMBL" id="BKZQ01000120">
    <property type="protein sequence ID" value="GER71927.1"/>
    <property type="molecule type" value="Genomic_DNA"/>
</dbReference>
<name>A0A5J4JNG6_9BACI</name>
<evidence type="ECO:0000256" key="1">
    <source>
        <dbReference type="SAM" id="Coils"/>
    </source>
</evidence>
<evidence type="ECO:0000313" key="3">
    <source>
        <dbReference type="Proteomes" id="UP000391919"/>
    </source>
</evidence>
<organism evidence="2 3">
    <name type="scientific">Weizmannia acidilactici</name>
    <dbReference type="NCBI Taxonomy" id="2607726"/>
    <lineage>
        <taxon>Bacteria</taxon>
        <taxon>Bacillati</taxon>
        <taxon>Bacillota</taxon>
        <taxon>Bacilli</taxon>
        <taxon>Bacillales</taxon>
        <taxon>Bacillaceae</taxon>
        <taxon>Heyndrickxia</taxon>
    </lineage>
</organism>